<dbReference type="Proteomes" id="UP000217103">
    <property type="component" value="Unassembled WGS sequence"/>
</dbReference>
<feature type="region of interest" description="Disordered" evidence="1">
    <location>
        <begin position="1"/>
        <end position="24"/>
    </location>
</feature>
<proteinExistence type="predicted"/>
<sequence>MNAVRPSTDGRTGIPRPRSEQGVGELVAQASQQISDLVRQEMRLAMIEIKDKGRHAGKGAGMFGGAGAVALYGVAALVLAAIAALALVLPLWASALIVGVVLLIVAAVLALAGRSQVKQAMPPVPREAMDSARQDVAEIKGRVRR</sequence>
<keyword evidence="2" id="KW-1133">Transmembrane helix</keyword>
<keyword evidence="2" id="KW-0812">Transmembrane</keyword>
<gene>
    <name evidence="3" type="ORF">SAMN04489764_2238</name>
</gene>
<protein>
    <submittedName>
        <fullName evidence="3">Putative Holin-X, holin superfamily III</fullName>
    </submittedName>
</protein>
<name>A0A1H1DZ33_9ACTN</name>
<keyword evidence="4" id="KW-1185">Reference proteome</keyword>
<dbReference type="InterPro" id="IPR009937">
    <property type="entry name" value="Phage_holin_3_6"/>
</dbReference>
<dbReference type="RefSeq" id="WP_093258971.1">
    <property type="nucleotide sequence ID" value="NZ_FNKK01000002.1"/>
</dbReference>
<dbReference type="STRING" id="35622.SAMN04489764_2238"/>
<dbReference type="OrthoDB" id="3403110at2"/>
<accession>A0A1H1DZ33</accession>
<reference evidence="3 4" key="1">
    <citation type="submission" date="2016-10" db="EMBL/GenBank/DDBJ databases">
        <authorList>
            <person name="de Groot N.N."/>
        </authorList>
    </citation>
    <scope>NUCLEOTIDE SEQUENCE [LARGE SCALE GENOMIC DNA]</scope>
    <source>
        <strain evidence="3 4">DSM 43794</strain>
    </source>
</reference>
<evidence type="ECO:0000256" key="2">
    <source>
        <dbReference type="SAM" id="Phobius"/>
    </source>
</evidence>
<dbReference type="Pfam" id="PF07332">
    <property type="entry name" value="Phage_holin_3_6"/>
    <property type="match status" value="1"/>
</dbReference>
<keyword evidence="2" id="KW-0472">Membrane</keyword>
<evidence type="ECO:0000256" key="1">
    <source>
        <dbReference type="SAM" id="MobiDB-lite"/>
    </source>
</evidence>
<dbReference type="EMBL" id="FNKK01000002">
    <property type="protein sequence ID" value="SDQ81755.1"/>
    <property type="molecule type" value="Genomic_DNA"/>
</dbReference>
<evidence type="ECO:0000313" key="4">
    <source>
        <dbReference type="Proteomes" id="UP000217103"/>
    </source>
</evidence>
<feature type="transmembrane region" description="Helical" evidence="2">
    <location>
        <begin position="91"/>
        <end position="112"/>
    </location>
</feature>
<evidence type="ECO:0000313" key="3">
    <source>
        <dbReference type="EMBL" id="SDQ81755.1"/>
    </source>
</evidence>
<organism evidence="3 4">
    <name type="scientific">Thermostaphylospora chromogena</name>
    <dbReference type="NCBI Taxonomy" id="35622"/>
    <lineage>
        <taxon>Bacteria</taxon>
        <taxon>Bacillati</taxon>
        <taxon>Actinomycetota</taxon>
        <taxon>Actinomycetes</taxon>
        <taxon>Streptosporangiales</taxon>
        <taxon>Thermomonosporaceae</taxon>
        <taxon>Thermostaphylospora</taxon>
    </lineage>
</organism>
<feature type="transmembrane region" description="Helical" evidence="2">
    <location>
        <begin position="60"/>
        <end position="85"/>
    </location>
</feature>
<dbReference type="AlphaFoldDB" id="A0A1H1DZ33"/>